<evidence type="ECO:0000256" key="3">
    <source>
        <dbReference type="ARBA" id="ARBA00022980"/>
    </source>
</evidence>
<dbReference type="GO" id="GO:0005739">
    <property type="term" value="C:mitochondrion"/>
    <property type="evidence" value="ECO:0007669"/>
    <property type="project" value="UniProtKB-SubCell"/>
</dbReference>
<dbReference type="AlphaFoldDB" id="A0A1E3PP68"/>
<dbReference type="InterPro" id="IPR036736">
    <property type="entry name" value="ACP-like_sf"/>
</dbReference>
<evidence type="ECO:0000256" key="2">
    <source>
        <dbReference type="ARBA" id="ARBA00008860"/>
    </source>
</evidence>
<dbReference type="InterPro" id="IPR018305">
    <property type="entry name" value="Ribosomal_m50"/>
</dbReference>
<dbReference type="Pfam" id="PF10501">
    <property type="entry name" value="Ribosomal_L50"/>
    <property type="match status" value="1"/>
</dbReference>
<reference evidence="7 8" key="1">
    <citation type="journal article" date="2016" name="Proc. Natl. Acad. Sci. U.S.A.">
        <title>Comparative genomics of biotechnologically important yeasts.</title>
        <authorList>
            <person name="Riley R."/>
            <person name="Haridas S."/>
            <person name="Wolfe K.H."/>
            <person name="Lopes M.R."/>
            <person name="Hittinger C.T."/>
            <person name="Goeker M."/>
            <person name="Salamov A.A."/>
            <person name="Wisecaver J.H."/>
            <person name="Long T.M."/>
            <person name="Calvey C.H."/>
            <person name="Aerts A.L."/>
            <person name="Barry K.W."/>
            <person name="Choi C."/>
            <person name="Clum A."/>
            <person name="Coughlan A.Y."/>
            <person name="Deshpande S."/>
            <person name="Douglass A.P."/>
            <person name="Hanson S.J."/>
            <person name="Klenk H.-P."/>
            <person name="LaButti K.M."/>
            <person name="Lapidus A."/>
            <person name="Lindquist E.A."/>
            <person name="Lipzen A.M."/>
            <person name="Meier-Kolthoff J.P."/>
            <person name="Ohm R.A."/>
            <person name="Otillar R.P."/>
            <person name="Pangilinan J.L."/>
            <person name="Peng Y."/>
            <person name="Rokas A."/>
            <person name="Rosa C.A."/>
            <person name="Scheuner C."/>
            <person name="Sibirny A.A."/>
            <person name="Slot J.C."/>
            <person name="Stielow J.B."/>
            <person name="Sun H."/>
            <person name="Kurtzman C.P."/>
            <person name="Blackwell M."/>
            <person name="Grigoriev I.V."/>
            <person name="Jeffries T.W."/>
        </authorList>
    </citation>
    <scope>NUCLEOTIDE SEQUENCE [LARGE SCALE GENOMIC DNA]</scope>
    <source>
        <strain evidence="7 8">DSM 6958</strain>
    </source>
</reference>
<name>A0A1E3PP68_9ASCO</name>
<dbReference type="EMBL" id="KV454408">
    <property type="protein sequence ID" value="ODQ66647.1"/>
    <property type="molecule type" value="Genomic_DNA"/>
</dbReference>
<evidence type="ECO:0000256" key="4">
    <source>
        <dbReference type="ARBA" id="ARBA00023128"/>
    </source>
</evidence>
<dbReference type="Proteomes" id="UP000095009">
    <property type="component" value="Unassembled WGS sequence"/>
</dbReference>
<dbReference type="GO" id="GO:0005840">
    <property type="term" value="C:ribosome"/>
    <property type="evidence" value="ECO:0007669"/>
    <property type="project" value="UniProtKB-KW"/>
</dbReference>
<keyword evidence="3" id="KW-0689">Ribosomal protein</keyword>
<dbReference type="STRING" id="857566.A0A1E3PP68"/>
<gene>
    <name evidence="7" type="ORF">NADFUDRAFT_50558</name>
</gene>
<dbReference type="Gene3D" id="1.10.1200.10">
    <property type="entry name" value="ACP-like"/>
    <property type="match status" value="1"/>
</dbReference>
<keyword evidence="8" id="KW-1185">Reference proteome</keyword>
<dbReference type="OrthoDB" id="3980895at2759"/>
<keyword evidence="5" id="KW-0687">Ribonucleoprotein</keyword>
<keyword evidence="4" id="KW-0496">Mitochondrion</keyword>
<comment type="similarity">
    <text evidence="2">Belongs to the mitochondrion-specific ribosomal protein mL50 family.</text>
</comment>
<evidence type="ECO:0000256" key="1">
    <source>
        <dbReference type="ARBA" id="ARBA00004173"/>
    </source>
</evidence>
<evidence type="ECO:0000313" key="8">
    <source>
        <dbReference type="Proteomes" id="UP000095009"/>
    </source>
</evidence>
<dbReference type="GO" id="GO:1990904">
    <property type="term" value="C:ribonucleoprotein complex"/>
    <property type="evidence" value="ECO:0007669"/>
    <property type="project" value="UniProtKB-KW"/>
</dbReference>
<sequence length="265" mass="30497">MIKAAISRPYTLAFSLIARNPIILHNTTQRRIHLSRTNRDLLTWFTGKKAFDPEDETKVVNTKKTDDYISEVEESGQKTKTQDENLAVDLEVIGEPAKVDTWRYEMNGFKIKQWKNKPENRLALRNQVEAEAAVKASFKGITKKDQAAEISLDYQLDDLLQRFNFVKSFTIQTGVTIPDHILSKVQTPRDLVRYLNSSVIGVNFDEKSPKAIFLDQKDWEGTNVTIIDTDKERKIKNDNWKELVRKAKELDSKVNQSKIEAALNQ</sequence>
<comment type="subcellular location">
    <subcellularLocation>
        <location evidence="1">Mitochondrion</location>
    </subcellularLocation>
</comment>
<accession>A0A1E3PP68</accession>
<organism evidence="7 8">
    <name type="scientific">Nadsonia fulvescens var. elongata DSM 6958</name>
    <dbReference type="NCBI Taxonomy" id="857566"/>
    <lineage>
        <taxon>Eukaryota</taxon>
        <taxon>Fungi</taxon>
        <taxon>Dikarya</taxon>
        <taxon>Ascomycota</taxon>
        <taxon>Saccharomycotina</taxon>
        <taxon>Dipodascomycetes</taxon>
        <taxon>Dipodascales</taxon>
        <taxon>Dipodascales incertae sedis</taxon>
        <taxon>Nadsonia</taxon>
    </lineage>
</organism>
<proteinExistence type="inferred from homology"/>
<evidence type="ECO:0000256" key="6">
    <source>
        <dbReference type="ARBA" id="ARBA00035183"/>
    </source>
</evidence>
<evidence type="ECO:0000256" key="5">
    <source>
        <dbReference type="ARBA" id="ARBA00023274"/>
    </source>
</evidence>
<evidence type="ECO:0000313" key="7">
    <source>
        <dbReference type="EMBL" id="ODQ66647.1"/>
    </source>
</evidence>
<protein>
    <recommendedName>
        <fullName evidence="6">Large ribosomal subunit protein mL50</fullName>
    </recommendedName>
</protein>